<evidence type="ECO:0008006" key="4">
    <source>
        <dbReference type="Google" id="ProtNLM"/>
    </source>
</evidence>
<comment type="caution">
    <text evidence="2">The sequence shown here is derived from an EMBL/GenBank/DDBJ whole genome shotgun (WGS) entry which is preliminary data.</text>
</comment>
<dbReference type="Proteomes" id="UP000009309">
    <property type="component" value="Unassembled WGS sequence"/>
</dbReference>
<dbReference type="InterPro" id="IPR001646">
    <property type="entry name" value="5peptide_repeat"/>
</dbReference>
<accession>I2GPZ0</accession>
<feature type="chain" id="PRO_5003659790" description="Pentapeptide repeat-containing protein" evidence="1">
    <location>
        <begin position="21"/>
        <end position="255"/>
    </location>
</feature>
<organism evidence="2 3">
    <name type="scientific">Fibrisoma limi BUZ 3</name>
    <dbReference type="NCBI Taxonomy" id="1185876"/>
    <lineage>
        <taxon>Bacteria</taxon>
        <taxon>Pseudomonadati</taxon>
        <taxon>Bacteroidota</taxon>
        <taxon>Cytophagia</taxon>
        <taxon>Cytophagales</taxon>
        <taxon>Spirosomataceae</taxon>
        <taxon>Fibrisoma</taxon>
    </lineage>
</organism>
<keyword evidence="3" id="KW-1185">Reference proteome</keyword>
<dbReference type="eggNOG" id="COG1357">
    <property type="taxonomic scope" value="Bacteria"/>
</dbReference>
<keyword evidence="1" id="KW-0732">Signal</keyword>
<gene>
    <name evidence="2" type="ORF">BN8_05268</name>
</gene>
<name>I2GPZ0_9BACT</name>
<dbReference type="EMBL" id="CAIT01000009">
    <property type="protein sequence ID" value="CCH55968.1"/>
    <property type="molecule type" value="Genomic_DNA"/>
</dbReference>
<dbReference type="Pfam" id="PF13576">
    <property type="entry name" value="Pentapeptide_3"/>
    <property type="match status" value="1"/>
</dbReference>
<proteinExistence type="predicted"/>
<dbReference type="OrthoDB" id="1123130at2"/>
<protein>
    <recommendedName>
        <fullName evidence="4">Pentapeptide repeat-containing protein</fullName>
    </recommendedName>
</protein>
<dbReference type="Gene3D" id="2.160.20.80">
    <property type="entry name" value="E3 ubiquitin-protein ligase SopA"/>
    <property type="match status" value="1"/>
</dbReference>
<dbReference type="STRING" id="1185876.BN8_05268"/>
<evidence type="ECO:0000313" key="3">
    <source>
        <dbReference type="Proteomes" id="UP000009309"/>
    </source>
</evidence>
<feature type="signal peptide" evidence="1">
    <location>
        <begin position="1"/>
        <end position="20"/>
    </location>
</feature>
<dbReference type="RefSeq" id="WP_009284533.1">
    <property type="nucleotide sequence ID" value="NZ_CAIT01000009.1"/>
</dbReference>
<dbReference type="AlphaFoldDB" id="I2GPZ0"/>
<reference evidence="2 3" key="1">
    <citation type="journal article" date="2012" name="J. Bacteriol.">
        <title>Genome Sequence of the Filamentous Bacterium Fibrisoma limi BUZ 3T.</title>
        <authorList>
            <person name="Filippini M."/>
            <person name="Qi W."/>
            <person name="Jaenicke S."/>
            <person name="Goesmann A."/>
            <person name="Smits T.H."/>
            <person name="Bagheri H.C."/>
        </authorList>
    </citation>
    <scope>NUCLEOTIDE SEQUENCE [LARGE SCALE GENOMIC DNA]</scope>
    <source>
        <strain evidence="3">BUZ 3T</strain>
    </source>
</reference>
<sequence>MKALLTSFLLAVVALSPALAQQTINAKEIIAKLNRKEAVSYQNVIINGDLDLTSLDNRKLEREGSWRGEAENYRSTVEVPISFRNCTFKGKFLAYYADEGRIMNINNKVFNADFRESVTIENCTFEDDATFKYSDFRQRAIFTGNMFRNLALFKYAHFNDAADFSGSKFRGYADFKYTRFNETSAFQQATFGRYADFKYTKFDEPADFRDARFSDMASFKYTHMPRGTSFDNAAFEGATDFKYATLGGRKFSPGR</sequence>
<evidence type="ECO:0000256" key="1">
    <source>
        <dbReference type="SAM" id="SignalP"/>
    </source>
</evidence>
<evidence type="ECO:0000313" key="2">
    <source>
        <dbReference type="EMBL" id="CCH55968.1"/>
    </source>
</evidence>